<evidence type="ECO:0000313" key="2">
    <source>
        <dbReference type="Proteomes" id="UP000441358"/>
    </source>
</evidence>
<accession>A0A7K0HMZ8</accession>
<dbReference type="AlphaFoldDB" id="A0A7K0HMZ8"/>
<proteinExistence type="predicted"/>
<reference evidence="1 2" key="1">
    <citation type="journal article" date="2019" name="Nat. Med.">
        <title>A library of human gut bacterial isolates paired with longitudinal multiomics data enables mechanistic microbiome research.</title>
        <authorList>
            <person name="Poyet M."/>
            <person name="Groussin M."/>
            <person name="Gibbons S.M."/>
            <person name="Avila-Pacheco J."/>
            <person name="Jiang X."/>
            <person name="Kearney S.M."/>
            <person name="Perrotta A.R."/>
            <person name="Berdy B."/>
            <person name="Zhao S."/>
            <person name="Lieberman T.D."/>
            <person name="Swanson P.K."/>
            <person name="Smith M."/>
            <person name="Roesemann S."/>
            <person name="Alexander J.E."/>
            <person name="Rich S.A."/>
            <person name="Livny J."/>
            <person name="Vlamakis H."/>
            <person name="Clish C."/>
            <person name="Bullock K."/>
            <person name="Deik A."/>
            <person name="Scott J."/>
            <person name="Pierce K.A."/>
            <person name="Xavier R.J."/>
            <person name="Alm E.J."/>
        </authorList>
    </citation>
    <scope>NUCLEOTIDE SEQUENCE [LARGE SCALE GENOMIC DNA]</scope>
    <source>
        <strain evidence="1 2">BIOML-A32</strain>
    </source>
</reference>
<evidence type="ECO:0000313" key="1">
    <source>
        <dbReference type="EMBL" id="MRZ51629.1"/>
    </source>
</evidence>
<dbReference type="EMBL" id="WKMC01000012">
    <property type="protein sequence ID" value="MRZ51629.1"/>
    <property type="molecule type" value="Genomic_DNA"/>
</dbReference>
<name>A0A7K0HMZ8_PARDI</name>
<protein>
    <submittedName>
        <fullName evidence="1">Uncharacterized protein</fullName>
    </submittedName>
</protein>
<dbReference type="Proteomes" id="UP000441358">
    <property type="component" value="Unassembled WGS sequence"/>
</dbReference>
<dbReference type="RefSeq" id="WP_022192088.1">
    <property type="nucleotide sequence ID" value="NZ_CP054012.1"/>
</dbReference>
<comment type="caution">
    <text evidence="1">The sequence shown here is derived from an EMBL/GenBank/DDBJ whole genome shotgun (WGS) entry which is preliminary data.</text>
</comment>
<sequence length="226" mass="25550">MPTKTLDWYISDKVRLQGYLDQLGACDTMKEVVEQVVKAMILDDNKRANAGTVFKKAFFEALRPYFGELEGGVTYATFNRRCNEMIRRLSMVEKHKAIQVLLDGKASGHIEIEAPKSEEGKEGRIRIVLEIPYQDTGKLHLSTGMYELECKEIILRGFDAAYADRILCCYEVEGGADRMADALECLAALSDEETLGQVHIHYIYNNIDRDGLSLQQAILLARHAKK</sequence>
<gene>
    <name evidence="1" type="ORF">GKD66_15610</name>
</gene>
<organism evidence="1 2">
    <name type="scientific">Parabacteroides distasonis</name>
    <dbReference type="NCBI Taxonomy" id="823"/>
    <lineage>
        <taxon>Bacteria</taxon>
        <taxon>Pseudomonadati</taxon>
        <taxon>Bacteroidota</taxon>
        <taxon>Bacteroidia</taxon>
        <taxon>Bacteroidales</taxon>
        <taxon>Tannerellaceae</taxon>
        <taxon>Parabacteroides</taxon>
    </lineage>
</organism>